<comment type="caution">
    <text evidence="6">The sequence shown here is derived from an EMBL/GenBank/DDBJ whole genome shotgun (WGS) entry which is preliminary data.</text>
</comment>
<organism evidence="6 8">
    <name type="scientific">Volvox reticuliferus</name>
    <dbReference type="NCBI Taxonomy" id="1737510"/>
    <lineage>
        <taxon>Eukaryota</taxon>
        <taxon>Viridiplantae</taxon>
        <taxon>Chlorophyta</taxon>
        <taxon>core chlorophytes</taxon>
        <taxon>Chlorophyceae</taxon>
        <taxon>CS clade</taxon>
        <taxon>Chlamydomonadales</taxon>
        <taxon>Volvocaceae</taxon>
        <taxon>Volvox</taxon>
    </lineage>
</organism>
<evidence type="ECO:0000256" key="1">
    <source>
        <dbReference type="ARBA" id="ARBA00004430"/>
    </source>
</evidence>
<dbReference type="EMBL" id="BNCQ01000002">
    <property type="protein sequence ID" value="GIL95607.1"/>
    <property type="molecule type" value="Genomic_DNA"/>
</dbReference>
<dbReference type="PANTHER" id="PTHR15454">
    <property type="entry name" value="NISCHARIN RELATED"/>
    <property type="match status" value="1"/>
</dbReference>
<feature type="compositionally biased region" description="Low complexity" evidence="5">
    <location>
        <begin position="450"/>
        <end position="459"/>
    </location>
</feature>
<dbReference type="InterPro" id="IPR001611">
    <property type="entry name" value="Leu-rich_rpt"/>
</dbReference>
<dbReference type="AlphaFoldDB" id="A0A8J4CVB8"/>
<keyword evidence="4" id="KW-0175">Coiled coil</keyword>
<name>A0A8J4CVB8_9CHLO</name>
<reference evidence="6" key="1">
    <citation type="journal article" date="2021" name="Proc. Natl. Acad. Sci. U.S.A.">
        <title>Three genomes in the algal genus Volvox reveal the fate of a haploid sex-determining region after a transition to homothallism.</title>
        <authorList>
            <person name="Yamamoto K."/>
            <person name="Hamaji T."/>
            <person name="Kawai-Toyooka H."/>
            <person name="Matsuzaki R."/>
            <person name="Takahashi F."/>
            <person name="Nishimura Y."/>
            <person name="Kawachi M."/>
            <person name="Noguchi H."/>
            <person name="Minakuchi Y."/>
            <person name="Umen J.G."/>
            <person name="Toyoda A."/>
            <person name="Nozaki H."/>
        </authorList>
    </citation>
    <scope>NUCLEOTIDE SEQUENCE</scope>
    <source>
        <strain evidence="7">NIES-3785</strain>
        <strain evidence="6">NIES-3786</strain>
    </source>
</reference>
<keyword evidence="3" id="KW-0677">Repeat</keyword>
<evidence type="ECO:0000256" key="2">
    <source>
        <dbReference type="ARBA" id="ARBA00022614"/>
    </source>
</evidence>
<sequence>MMEPTVVHSALAGALASQYPSMLSLDLRSNNIVSIQDLRPLSRLHDLALDDNRLTVLDGLGELHHLTSLSARSNLITHLGDSVTTLSSLRVLDLAWNHLTAGPWVHLLAKLPQLVELDLRGNPVCDLQGSQQLLAAALPRLQQLNGQRLHADSAPVLQGPKIASAGPHPYADIASRQPIEQQLQQQPQGAEGRATGTLLPGQTPGNHPDVWVGEIGVTETLAPVTAANLGFNGVAARASFYQPTDIARPLNAPANWPHVQLPQSHLSTSSPPRPQQENSQQNPPWSRVSPRGRRLPQDEDLEVEAAVLCSQLETVTQAHEGLLKEQERLVQRSASLESALLQAEAENKHLRQHLQQDSASSAQQVAGLASQVAALLAERDAALRQAELLGSRLSDAERRAAETAQAANQMSQQVTDLQAAKRHLQQELAATQDLLLQRYSAQATAAMGSGLPGSGPAAGETGSGNAATGGQARSPVASSHEQHGGHGLEAAWHQRMDALQQIVRMQERELLRLGALAVGQATEGATRSNATASASVAASSSGWENVLQPWREQVQALQEQLGRLMAEGAEQRAEWSQQLVDMRTQFTHARSLLEVLEQRSRAQRAENAQLQARISQLSAEAQQERQRAAGLEQQVAARDAAAQAVKRQLLAFKEHMEEREAALEARAEQLSAQAERLSHACKRLTFSSSLAALRIWNNNGPSRPWNNGRIAPLGPLLGLQAVPPAAGPSHVVLQGLLAASPAAKLTAASAGQTGVSYTPWTPGRGANLLQAGEDEGQSGISAACPGGSGARPSGGAAHEGSPLVVVLRQELAHMDRDRQMLLQQLAQVSAAAEERIRLAQVAIQERETRQRDALLTARLQAAQQAVEAAAERKIQAAEAAATAQVAEVRHQVQAALTAADELCRRMEATASLRLSKMAVRLQDLVQQVGRLRGERQRVAEELRCSHLDLERLHQEVANRQASEAELRQQLASSEREAHARLAVLKADQEEALAVERRRTAEAERVAAKAVAECGQLERQLARMREVRVQQENARLGRLQSQVHEQERQLRSLRRERNTLLAELRKQLGPARPMWIRDKIENMDTATADDTAEGHEAMEGHPFGAREEGAEHMEPTDADTEPHCGRPASAPMRHPPRREQQLVSTVHAAAISETTTKGSKEVRSSISRLLRSDPQPAGVDTGRDGKPSGERDVAVLQDTLSLPSGAETSRIAVAADRCTVTQPEMVGSARAAPEERSLRILTRGIPLRRLEELEALTTELLSLP</sequence>
<proteinExistence type="predicted"/>
<dbReference type="Proteomes" id="UP000747110">
    <property type="component" value="Unassembled WGS sequence"/>
</dbReference>
<dbReference type="PANTHER" id="PTHR15454:SF56">
    <property type="entry name" value="PROTEIN PHOSPHATASE 1 REGULATORY SUBUNIT 7-RELATED"/>
    <property type="match status" value="1"/>
</dbReference>
<evidence type="ECO:0000313" key="8">
    <source>
        <dbReference type="Proteomes" id="UP000747110"/>
    </source>
</evidence>
<dbReference type="Proteomes" id="UP000722791">
    <property type="component" value="Unassembled WGS sequence"/>
</dbReference>
<dbReference type="EMBL" id="BNCP01000039">
    <property type="protein sequence ID" value="GIL87527.1"/>
    <property type="molecule type" value="Genomic_DNA"/>
</dbReference>
<dbReference type="InterPro" id="IPR032675">
    <property type="entry name" value="LRR_dom_sf"/>
</dbReference>
<feature type="coiled-coil region" evidence="4">
    <location>
        <begin position="326"/>
        <end position="353"/>
    </location>
</feature>
<feature type="coiled-coil region" evidence="4">
    <location>
        <begin position="393"/>
        <end position="434"/>
    </location>
</feature>
<dbReference type="OrthoDB" id="1517790at2759"/>
<feature type="coiled-coil region" evidence="4">
    <location>
        <begin position="1006"/>
        <end position="1062"/>
    </location>
</feature>
<feature type="coiled-coil region" evidence="4">
    <location>
        <begin position="547"/>
        <end position="680"/>
    </location>
</feature>
<protein>
    <submittedName>
        <fullName evidence="6">Uncharacterized protein</fullName>
    </submittedName>
</protein>
<dbReference type="GO" id="GO:0005930">
    <property type="term" value="C:axoneme"/>
    <property type="evidence" value="ECO:0007669"/>
    <property type="project" value="UniProtKB-SubCell"/>
</dbReference>
<feature type="region of interest" description="Disordered" evidence="5">
    <location>
        <begin position="1108"/>
        <end position="1135"/>
    </location>
</feature>
<feature type="compositionally biased region" description="Polar residues" evidence="5">
    <location>
        <begin position="261"/>
        <end position="284"/>
    </location>
</feature>
<evidence type="ECO:0000256" key="5">
    <source>
        <dbReference type="SAM" id="MobiDB-lite"/>
    </source>
</evidence>
<dbReference type="Gene3D" id="3.80.10.10">
    <property type="entry name" value="Ribonuclease Inhibitor"/>
    <property type="match status" value="1"/>
</dbReference>
<keyword evidence="8" id="KW-1185">Reference proteome</keyword>
<keyword evidence="2" id="KW-0433">Leucine-rich repeat</keyword>
<evidence type="ECO:0000256" key="4">
    <source>
        <dbReference type="SAM" id="Coils"/>
    </source>
</evidence>
<dbReference type="PROSITE" id="PS51450">
    <property type="entry name" value="LRR"/>
    <property type="match status" value="2"/>
</dbReference>
<accession>A0A8J4CVB8</accession>
<feature type="region of interest" description="Disordered" evidence="5">
    <location>
        <begin position="252"/>
        <end position="295"/>
    </location>
</feature>
<gene>
    <name evidence="6" type="ORF">Vretifemale_15566</name>
    <name evidence="7" type="ORF">Vretimale_1594</name>
</gene>
<feature type="region of interest" description="Disordered" evidence="5">
    <location>
        <begin position="1169"/>
        <end position="1188"/>
    </location>
</feature>
<feature type="region of interest" description="Disordered" evidence="5">
    <location>
        <begin position="180"/>
        <end position="206"/>
    </location>
</feature>
<dbReference type="SUPFAM" id="SSF52075">
    <property type="entry name" value="Outer arm dynein light chain 1"/>
    <property type="match status" value="1"/>
</dbReference>
<evidence type="ECO:0000313" key="6">
    <source>
        <dbReference type="EMBL" id="GIL87527.1"/>
    </source>
</evidence>
<feature type="coiled-coil region" evidence="4">
    <location>
        <begin position="921"/>
        <end position="969"/>
    </location>
</feature>
<feature type="compositionally biased region" description="Basic and acidic residues" evidence="5">
    <location>
        <begin position="1108"/>
        <end position="1123"/>
    </location>
</feature>
<feature type="region of interest" description="Disordered" evidence="5">
    <location>
        <begin position="450"/>
        <end position="487"/>
    </location>
</feature>
<evidence type="ECO:0000313" key="7">
    <source>
        <dbReference type="EMBL" id="GIL95607.1"/>
    </source>
</evidence>
<evidence type="ECO:0000256" key="3">
    <source>
        <dbReference type="ARBA" id="ARBA00022737"/>
    </source>
</evidence>
<comment type="subcellular location">
    <subcellularLocation>
        <location evidence="1">Cytoplasm</location>
        <location evidence="1">Cytoskeleton</location>
        <location evidence="1">Cilium axoneme</location>
    </subcellularLocation>
</comment>